<dbReference type="InterPro" id="IPR013790">
    <property type="entry name" value="Dwarfin"/>
</dbReference>
<protein>
    <recommendedName>
        <fullName evidence="7">Mothers against decapentaplegic homolog</fullName>
        <shortName evidence="7">MAD homolog</shortName>
        <shortName evidence="7">Mothers against DPP homolog</shortName>
    </recommendedName>
    <alternativeName>
        <fullName evidence="7">SMAD family member</fullName>
    </alternativeName>
</protein>
<dbReference type="GeneID" id="101744507"/>
<dbReference type="InterPro" id="IPR017855">
    <property type="entry name" value="SMAD-like_dom_sf"/>
</dbReference>
<keyword evidence="12" id="KW-1185">Reference proteome</keyword>
<dbReference type="RefSeq" id="XP_037867703.1">
    <property type="nucleotide sequence ID" value="XM_038011775.2"/>
</dbReference>
<dbReference type="InterPro" id="IPR003619">
    <property type="entry name" value="MAD_homology1_Dwarfin-type"/>
</dbReference>
<dbReference type="Pfam" id="PF03165">
    <property type="entry name" value="MH1"/>
    <property type="match status" value="1"/>
</dbReference>
<evidence type="ECO:0000256" key="8">
    <source>
        <dbReference type="SAM" id="MobiDB-lite"/>
    </source>
</evidence>
<dbReference type="GO" id="GO:0006357">
    <property type="term" value="P:regulation of transcription by RNA polymerase II"/>
    <property type="evidence" value="ECO:0007669"/>
    <property type="project" value="TreeGrafter"/>
</dbReference>
<organism evidence="11 12">
    <name type="scientific">Bombyx mori</name>
    <name type="common">Silk moth</name>
    <dbReference type="NCBI Taxonomy" id="7091"/>
    <lineage>
        <taxon>Eukaryota</taxon>
        <taxon>Metazoa</taxon>
        <taxon>Ecdysozoa</taxon>
        <taxon>Arthropoda</taxon>
        <taxon>Hexapoda</taxon>
        <taxon>Insecta</taxon>
        <taxon>Pterygota</taxon>
        <taxon>Neoptera</taxon>
        <taxon>Endopterygota</taxon>
        <taxon>Lepidoptera</taxon>
        <taxon>Glossata</taxon>
        <taxon>Ditrysia</taxon>
        <taxon>Bombycoidea</taxon>
        <taxon>Bombycidae</taxon>
        <taxon>Bombycinae</taxon>
        <taxon>Bombyx</taxon>
    </lineage>
</organism>
<dbReference type="Proteomes" id="UP000005204">
    <property type="component" value="Unassembled WGS sequence"/>
</dbReference>
<dbReference type="GO" id="GO:0009653">
    <property type="term" value="P:anatomical structure morphogenesis"/>
    <property type="evidence" value="ECO:0007669"/>
    <property type="project" value="TreeGrafter"/>
</dbReference>
<dbReference type="PROSITE" id="PS51076">
    <property type="entry name" value="MH2"/>
    <property type="match status" value="1"/>
</dbReference>
<dbReference type="GO" id="GO:0009791">
    <property type="term" value="P:post-embryonic development"/>
    <property type="evidence" value="ECO:0007669"/>
    <property type="project" value="UniProtKB-ARBA"/>
</dbReference>
<dbReference type="GO" id="GO:0005737">
    <property type="term" value="C:cytoplasm"/>
    <property type="evidence" value="ECO:0007669"/>
    <property type="project" value="UniProtKB-SubCell"/>
</dbReference>
<keyword evidence="3" id="KW-0862">Zinc</keyword>
<keyword evidence="5 7" id="KW-0804">Transcription</keyword>
<evidence type="ECO:0000256" key="4">
    <source>
        <dbReference type="ARBA" id="ARBA00023015"/>
    </source>
</evidence>
<dbReference type="Pfam" id="PF03166">
    <property type="entry name" value="MH2"/>
    <property type="match status" value="1"/>
</dbReference>
<evidence type="ECO:0000313" key="12">
    <source>
        <dbReference type="Proteomes" id="UP000005204"/>
    </source>
</evidence>
<dbReference type="SMR" id="A0A8R2LW41"/>
<feature type="domain" description="MH1" evidence="9">
    <location>
        <begin position="1"/>
        <end position="96"/>
    </location>
</feature>
<comment type="subcellular location">
    <subcellularLocation>
        <location evidence="7">Cytoplasm</location>
    </subcellularLocation>
    <subcellularLocation>
        <location evidence="7">Nucleus</location>
    </subcellularLocation>
</comment>
<dbReference type="GO" id="GO:0046872">
    <property type="term" value="F:metal ion binding"/>
    <property type="evidence" value="ECO:0007669"/>
    <property type="project" value="UniProtKB-KW"/>
</dbReference>
<evidence type="ECO:0000256" key="2">
    <source>
        <dbReference type="ARBA" id="ARBA00022723"/>
    </source>
</evidence>
<evidence type="ECO:0000313" key="11">
    <source>
        <dbReference type="EnsemblMetazoa" id="XP_037867703.1"/>
    </source>
</evidence>
<dbReference type="InterPro" id="IPR013019">
    <property type="entry name" value="MAD_homology_MH1"/>
</dbReference>
<dbReference type="SMART" id="SM00524">
    <property type="entry name" value="DWB"/>
    <property type="match status" value="1"/>
</dbReference>
<comment type="similarity">
    <text evidence="1 7">Belongs to the dwarfin/SMAD family.</text>
</comment>
<sequence>MFRRRALRRRLASLGVAAVPDDVLRRLARALDAGPGGALCVPPAPPDDRRLRLALARAFCFPDLRDLSELRRMPHCTDNSCCNPYHWSRLCKPETPPPPYTRFAMDDYKPKDHGESTEDARRTDHERFDSGSMATDGEERQSWETEWCRLAYWELTQRVGRQFGVRMRAVDVFGGGGGACGSGRHGLCLDALDRVDHRPDLAQPDQVRKTRAKIGLGVTLSLEGDGVWVYNRGAEPVFVSSPALDAAAARALLVWRVAAGHCLRVFPPPPFAAPRPAPPRPALPRDPRSVRISFAKGWGPKYSRRDVTACPCWLEVLLAPPS</sequence>
<dbReference type="GO" id="GO:0060395">
    <property type="term" value="P:SMAD protein signal transduction"/>
    <property type="evidence" value="ECO:0007669"/>
    <property type="project" value="TreeGrafter"/>
</dbReference>
<dbReference type="CTD" id="42059"/>
<accession>A0A8R2LW41</accession>
<name>A0A8R2LW41_BOMMO</name>
<keyword evidence="6 7" id="KW-0539">Nucleus</keyword>
<dbReference type="GO" id="GO:0071144">
    <property type="term" value="C:heteromeric SMAD protein complex"/>
    <property type="evidence" value="ECO:0007669"/>
    <property type="project" value="TreeGrafter"/>
</dbReference>
<dbReference type="SUPFAM" id="SSF49879">
    <property type="entry name" value="SMAD/FHA domain"/>
    <property type="match status" value="1"/>
</dbReference>
<reference evidence="12" key="1">
    <citation type="journal article" date="2008" name="Insect Biochem. Mol. Biol.">
        <title>The genome of a lepidopteran model insect, the silkworm Bombyx mori.</title>
        <authorList>
            <consortium name="International Silkworm Genome Consortium"/>
        </authorList>
    </citation>
    <scope>NUCLEOTIDE SEQUENCE [LARGE SCALE GENOMIC DNA]</scope>
    <source>
        <strain evidence="12">p50T</strain>
    </source>
</reference>
<dbReference type="AlphaFoldDB" id="A0A8R2LW41"/>
<evidence type="ECO:0000256" key="6">
    <source>
        <dbReference type="ARBA" id="ARBA00023242"/>
    </source>
</evidence>
<dbReference type="InterPro" id="IPR001132">
    <property type="entry name" value="SMAD_dom_Dwarfin-type"/>
</dbReference>
<dbReference type="PANTHER" id="PTHR13703:SF54">
    <property type="entry name" value="MOTHERS AGAINST DECAPENTAPLEGIC HOMOLOG"/>
    <property type="match status" value="1"/>
</dbReference>
<dbReference type="Gene3D" id="2.60.200.10">
    <property type="match status" value="1"/>
</dbReference>
<reference evidence="11" key="2">
    <citation type="submission" date="2022-06" db="UniProtKB">
        <authorList>
            <consortium name="EnsemblMetazoa"/>
        </authorList>
    </citation>
    <scope>IDENTIFICATION</scope>
    <source>
        <strain evidence="11">p50T (Dazao)</strain>
    </source>
</reference>
<dbReference type="GO" id="GO:0051239">
    <property type="term" value="P:regulation of multicellular organismal process"/>
    <property type="evidence" value="ECO:0007669"/>
    <property type="project" value="UniProtKB-ARBA"/>
</dbReference>
<dbReference type="GO" id="GO:0050793">
    <property type="term" value="P:regulation of developmental process"/>
    <property type="evidence" value="ECO:0007669"/>
    <property type="project" value="UniProtKB-ARBA"/>
</dbReference>
<feature type="region of interest" description="Disordered" evidence="8">
    <location>
        <begin position="104"/>
        <end position="137"/>
    </location>
</feature>
<evidence type="ECO:0000259" key="10">
    <source>
        <dbReference type="PROSITE" id="PS51076"/>
    </source>
</evidence>
<dbReference type="PANTHER" id="PTHR13703">
    <property type="entry name" value="SMAD"/>
    <property type="match status" value="1"/>
</dbReference>
<feature type="compositionally biased region" description="Basic and acidic residues" evidence="8">
    <location>
        <begin position="104"/>
        <end position="129"/>
    </location>
</feature>
<keyword evidence="4 7" id="KW-0805">Transcription regulation</keyword>
<feature type="domain" description="MH2" evidence="10">
    <location>
        <begin position="147"/>
        <end position="322"/>
    </location>
</feature>
<evidence type="ECO:0000256" key="5">
    <source>
        <dbReference type="ARBA" id="ARBA00023163"/>
    </source>
</evidence>
<dbReference type="GO" id="GO:0030154">
    <property type="term" value="P:cell differentiation"/>
    <property type="evidence" value="ECO:0007669"/>
    <property type="project" value="TreeGrafter"/>
</dbReference>
<evidence type="ECO:0000256" key="7">
    <source>
        <dbReference type="RuleBase" id="RU361195"/>
    </source>
</evidence>
<evidence type="ECO:0000259" key="9">
    <source>
        <dbReference type="PROSITE" id="PS51075"/>
    </source>
</evidence>
<dbReference type="GO" id="GO:0140416">
    <property type="term" value="F:transcription regulator inhibitor activity"/>
    <property type="evidence" value="ECO:0007669"/>
    <property type="project" value="TreeGrafter"/>
</dbReference>
<dbReference type="KEGG" id="bmor:101744507"/>
<evidence type="ECO:0000256" key="1">
    <source>
        <dbReference type="ARBA" id="ARBA00005545"/>
    </source>
</evidence>
<dbReference type="PROSITE" id="PS51075">
    <property type="entry name" value="MH1"/>
    <property type="match status" value="1"/>
</dbReference>
<dbReference type="SUPFAM" id="SSF56366">
    <property type="entry name" value="SMAD MH1 domain"/>
    <property type="match status" value="1"/>
</dbReference>
<keyword evidence="7" id="KW-0963">Cytoplasm</keyword>
<dbReference type="EnsemblMetazoa" id="XM_038011775.1">
    <property type="protein sequence ID" value="XP_037867703.1"/>
    <property type="gene ID" value="LOC101744507"/>
</dbReference>
<dbReference type="InterPro" id="IPR036578">
    <property type="entry name" value="SMAD_MH1_sf"/>
</dbReference>
<dbReference type="GO" id="GO:0070411">
    <property type="term" value="F:I-SMAD binding"/>
    <property type="evidence" value="ECO:0007669"/>
    <property type="project" value="TreeGrafter"/>
</dbReference>
<dbReference type="InterPro" id="IPR008984">
    <property type="entry name" value="SMAD_FHA_dom_sf"/>
</dbReference>
<keyword evidence="2" id="KW-0479">Metal-binding</keyword>
<dbReference type="Gene3D" id="3.90.520.10">
    <property type="entry name" value="SMAD MH1 domain"/>
    <property type="match status" value="1"/>
</dbReference>
<evidence type="ECO:0000256" key="3">
    <source>
        <dbReference type="ARBA" id="ARBA00022833"/>
    </source>
</evidence>
<proteinExistence type="inferred from homology"/>
<dbReference type="SMART" id="SM00523">
    <property type="entry name" value="DWA"/>
    <property type="match status" value="1"/>
</dbReference>